<dbReference type="AlphaFoldDB" id="A0A423V2Y4"/>
<name>A0A423V2Y4_STRGL</name>
<dbReference type="Proteomes" id="UP000285596">
    <property type="component" value="Unassembled WGS sequence"/>
</dbReference>
<comment type="caution">
    <text evidence="2">The sequence shown here is derived from an EMBL/GenBank/DDBJ whole genome shotgun (WGS) entry which is preliminary data.</text>
</comment>
<protein>
    <recommendedName>
        <fullName evidence="1">Transposase IS701-like DDE domain-containing protein</fullName>
    </recommendedName>
</protein>
<dbReference type="EMBL" id="QWFA01000034">
    <property type="protein sequence ID" value="ROV68962.1"/>
    <property type="molecule type" value="Genomic_DNA"/>
</dbReference>
<proteinExistence type="predicted"/>
<sequence>MDRALSSVPPPRASDDRPVLAVDTCRLRPDAHTSPERILCHTYGRGNGPARSYSRTAVLDRPRAGAGAQLVDAPLDASRLAPGGDTAAVIARQLRGLIEQLTTTAQWQAGGPDVLVIADAGYDAPCLAYLLRDLPVQVLARMCSDRVLCRPAPPHRLTTTPGVVVVGQDGGGCRASCSSRALRRPGRPARTVLCARCACAGRIDAETSRLVSPLNRRSQGKRA</sequence>
<evidence type="ECO:0000313" key="2">
    <source>
        <dbReference type="EMBL" id="ROV68962.1"/>
    </source>
</evidence>
<reference evidence="2 3" key="1">
    <citation type="submission" date="2018-08" db="EMBL/GenBank/DDBJ databases">
        <title>Streptomyces globisporus 1912-4Crt, whole genome shotgun sequence.</title>
        <authorList>
            <person name="Matselyukh B."/>
        </authorList>
    </citation>
    <scope>NUCLEOTIDE SEQUENCE [LARGE SCALE GENOMIC DNA]</scope>
    <source>
        <strain evidence="2 3">1912-4Crt</strain>
    </source>
</reference>
<gene>
    <name evidence="2" type="ORF">D3105_08315</name>
</gene>
<dbReference type="RefSeq" id="WP_118901627.1">
    <property type="nucleotide sequence ID" value="NZ_QWFA01000034.1"/>
</dbReference>
<evidence type="ECO:0000313" key="3">
    <source>
        <dbReference type="Proteomes" id="UP000285596"/>
    </source>
</evidence>
<dbReference type="InterPro" id="IPR038721">
    <property type="entry name" value="IS701-like_DDE_dom"/>
</dbReference>
<accession>A0A423V2Y4</accession>
<organism evidence="2 3">
    <name type="scientific">Streptomyces globisporus</name>
    <dbReference type="NCBI Taxonomy" id="1908"/>
    <lineage>
        <taxon>Bacteria</taxon>
        <taxon>Bacillati</taxon>
        <taxon>Actinomycetota</taxon>
        <taxon>Actinomycetes</taxon>
        <taxon>Kitasatosporales</taxon>
        <taxon>Streptomycetaceae</taxon>
        <taxon>Streptomyces</taxon>
    </lineage>
</organism>
<dbReference type="Pfam" id="PF13546">
    <property type="entry name" value="DDE_5"/>
    <property type="match status" value="1"/>
</dbReference>
<evidence type="ECO:0000259" key="1">
    <source>
        <dbReference type="Pfam" id="PF13546"/>
    </source>
</evidence>
<feature type="domain" description="Transposase IS701-like DDE" evidence="1">
    <location>
        <begin position="3"/>
        <end position="155"/>
    </location>
</feature>